<name>X1EJK2_9ZZZZ</name>
<protein>
    <submittedName>
        <fullName evidence="1">Uncharacterized protein</fullName>
    </submittedName>
</protein>
<evidence type="ECO:0000313" key="1">
    <source>
        <dbReference type="EMBL" id="GAH32797.1"/>
    </source>
</evidence>
<gene>
    <name evidence="1" type="ORF">S03H2_19864</name>
</gene>
<comment type="caution">
    <text evidence="1">The sequence shown here is derived from an EMBL/GenBank/DDBJ whole genome shotgun (WGS) entry which is preliminary data.</text>
</comment>
<dbReference type="AlphaFoldDB" id="X1EJK2"/>
<organism evidence="1">
    <name type="scientific">marine sediment metagenome</name>
    <dbReference type="NCBI Taxonomy" id="412755"/>
    <lineage>
        <taxon>unclassified sequences</taxon>
        <taxon>metagenomes</taxon>
        <taxon>ecological metagenomes</taxon>
    </lineage>
</organism>
<reference evidence="1" key="1">
    <citation type="journal article" date="2014" name="Front. Microbiol.">
        <title>High frequency of phylogenetically diverse reductive dehalogenase-homologous genes in deep subseafloor sedimentary metagenomes.</title>
        <authorList>
            <person name="Kawai M."/>
            <person name="Futagami T."/>
            <person name="Toyoda A."/>
            <person name="Takaki Y."/>
            <person name="Nishi S."/>
            <person name="Hori S."/>
            <person name="Arai W."/>
            <person name="Tsubouchi T."/>
            <person name="Morono Y."/>
            <person name="Uchiyama I."/>
            <person name="Ito T."/>
            <person name="Fujiyama A."/>
            <person name="Inagaki F."/>
            <person name="Takami H."/>
        </authorList>
    </citation>
    <scope>NUCLEOTIDE SEQUENCE</scope>
    <source>
        <strain evidence="1">Expedition CK06-06</strain>
    </source>
</reference>
<dbReference type="EMBL" id="BARU01010416">
    <property type="protein sequence ID" value="GAH32797.1"/>
    <property type="molecule type" value="Genomic_DNA"/>
</dbReference>
<sequence length="89" mass="10325">MSRDEVVDIQDEDSIVPIEFDEVVLGTDGFVDVVDLEELDEFKEIWVYTCKKCKNKWVVTDQSDTQIVNYHQCSKCQSSETDKEEVEIS</sequence>
<accession>X1EJK2</accession>
<proteinExistence type="predicted"/>